<keyword evidence="2" id="KW-0560">Oxidoreductase</keyword>
<dbReference type="PANTHER" id="PTHR10204">
    <property type="entry name" value="NAD P H OXIDOREDUCTASE-RELATED"/>
    <property type="match status" value="1"/>
</dbReference>
<feature type="domain" description="Flavodoxin-like fold" evidence="3">
    <location>
        <begin position="5"/>
        <end position="188"/>
    </location>
</feature>
<dbReference type="InterPro" id="IPR003680">
    <property type="entry name" value="Flavodoxin_fold"/>
</dbReference>
<keyword evidence="5" id="KW-1185">Reference proteome</keyword>
<accession>A0AA88Y9G1</accession>
<dbReference type="GO" id="GO:0003955">
    <property type="term" value="F:NAD(P)H dehydrogenase (quinone) activity"/>
    <property type="evidence" value="ECO:0007669"/>
    <property type="project" value="TreeGrafter"/>
</dbReference>
<dbReference type="PANTHER" id="PTHR10204:SF33">
    <property type="entry name" value="RIBOSYLDIHYDRONICOTINAMIDE DEHYDROGENASE [QUINONE]"/>
    <property type="match status" value="1"/>
</dbReference>
<organism evidence="4 5">
    <name type="scientific">Pinctada imbricata</name>
    <name type="common">Atlantic pearl-oyster</name>
    <name type="synonym">Pinctada martensii</name>
    <dbReference type="NCBI Taxonomy" id="66713"/>
    <lineage>
        <taxon>Eukaryota</taxon>
        <taxon>Metazoa</taxon>
        <taxon>Spiralia</taxon>
        <taxon>Lophotrochozoa</taxon>
        <taxon>Mollusca</taxon>
        <taxon>Bivalvia</taxon>
        <taxon>Autobranchia</taxon>
        <taxon>Pteriomorphia</taxon>
        <taxon>Pterioida</taxon>
        <taxon>Pterioidea</taxon>
        <taxon>Pteriidae</taxon>
        <taxon>Pinctada</taxon>
    </lineage>
</organism>
<comment type="caution">
    <text evidence="4">The sequence shown here is derived from an EMBL/GenBank/DDBJ whole genome shotgun (WGS) entry which is preliminary data.</text>
</comment>
<dbReference type="Proteomes" id="UP001186944">
    <property type="component" value="Unassembled WGS sequence"/>
</dbReference>
<evidence type="ECO:0000256" key="1">
    <source>
        <dbReference type="ARBA" id="ARBA00006252"/>
    </source>
</evidence>
<dbReference type="Gene3D" id="3.40.50.360">
    <property type="match status" value="1"/>
</dbReference>
<dbReference type="InterPro" id="IPR029039">
    <property type="entry name" value="Flavoprotein-like_sf"/>
</dbReference>
<protein>
    <recommendedName>
        <fullName evidence="3">Flavodoxin-like fold domain-containing protein</fullName>
    </recommendedName>
</protein>
<proteinExistence type="inferred from homology"/>
<dbReference type="Pfam" id="PF02525">
    <property type="entry name" value="Flavodoxin_2"/>
    <property type="match status" value="1"/>
</dbReference>
<name>A0AA88Y9G1_PINIB</name>
<dbReference type="EMBL" id="VSWD01000010">
    <property type="protein sequence ID" value="KAK3091966.1"/>
    <property type="molecule type" value="Genomic_DNA"/>
</dbReference>
<evidence type="ECO:0000259" key="3">
    <source>
        <dbReference type="Pfam" id="PF02525"/>
    </source>
</evidence>
<dbReference type="AlphaFoldDB" id="A0AA88Y9G1"/>
<evidence type="ECO:0000256" key="2">
    <source>
        <dbReference type="ARBA" id="ARBA00023002"/>
    </source>
</evidence>
<dbReference type="GO" id="GO:0005829">
    <property type="term" value="C:cytosol"/>
    <property type="evidence" value="ECO:0007669"/>
    <property type="project" value="TreeGrafter"/>
</dbReference>
<evidence type="ECO:0000313" key="4">
    <source>
        <dbReference type="EMBL" id="KAK3091966.1"/>
    </source>
</evidence>
<dbReference type="InterPro" id="IPR051545">
    <property type="entry name" value="NAD(P)H_dehydrogenase_qn"/>
</dbReference>
<sequence>MAKRNVLIVFAHLDSQTSFNGALKDKAVQILSSQGYSVSISDLYVQNFDPRESKDINKGDVTDEQDKLRQADLVIFQFPLYWSSVPAILKGWFDRVLEKGVIYNLPDEIFEKGFMRGKKALLSFTTGESGEHFTSIGKVDMKVLIWHILWGTLGFVGFDVPNPQVFYAPALKQDKERQKMIDDWAARLQHIFNEEPMSFSS</sequence>
<reference evidence="4" key="1">
    <citation type="submission" date="2019-08" db="EMBL/GenBank/DDBJ databases">
        <title>The improved chromosome-level genome for the pearl oyster Pinctada fucata martensii using PacBio sequencing and Hi-C.</title>
        <authorList>
            <person name="Zheng Z."/>
        </authorList>
    </citation>
    <scope>NUCLEOTIDE SEQUENCE</scope>
    <source>
        <strain evidence="4">ZZ-2019</strain>
        <tissue evidence="4">Adductor muscle</tissue>
    </source>
</reference>
<evidence type="ECO:0000313" key="5">
    <source>
        <dbReference type="Proteomes" id="UP001186944"/>
    </source>
</evidence>
<gene>
    <name evidence="4" type="ORF">FSP39_024048</name>
</gene>
<dbReference type="SUPFAM" id="SSF52218">
    <property type="entry name" value="Flavoproteins"/>
    <property type="match status" value="1"/>
</dbReference>
<comment type="similarity">
    <text evidence="1">Belongs to the NAD(P)H dehydrogenase (quinone) family.</text>
</comment>